<evidence type="ECO:0000313" key="6">
    <source>
        <dbReference type="EMBL" id="ROW07397.1"/>
    </source>
</evidence>
<dbReference type="GO" id="GO:0016020">
    <property type="term" value="C:membrane"/>
    <property type="evidence" value="ECO:0007669"/>
    <property type="project" value="UniProtKB-SubCell"/>
</dbReference>
<reference evidence="6 7" key="1">
    <citation type="submission" date="2015-09" db="EMBL/GenBank/DDBJ databases">
        <title>Host preference determinants of Valsa canker pathogens revealed by comparative genomics.</title>
        <authorList>
            <person name="Yin Z."/>
            <person name="Huang L."/>
        </authorList>
    </citation>
    <scope>NUCLEOTIDE SEQUENCE [LARGE SCALE GENOMIC DNA]</scope>
    <source>
        <strain evidence="6 7">03-1</strain>
    </source>
</reference>
<evidence type="ECO:0000256" key="3">
    <source>
        <dbReference type="ARBA" id="ARBA00022989"/>
    </source>
</evidence>
<dbReference type="InterPro" id="IPR036259">
    <property type="entry name" value="MFS_trans_sf"/>
</dbReference>
<evidence type="ECO:0000256" key="2">
    <source>
        <dbReference type="ARBA" id="ARBA00022692"/>
    </source>
</evidence>
<organism evidence="6 7">
    <name type="scientific">Cytospora schulzeri</name>
    <dbReference type="NCBI Taxonomy" id="448051"/>
    <lineage>
        <taxon>Eukaryota</taxon>
        <taxon>Fungi</taxon>
        <taxon>Dikarya</taxon>
        <taxon>Ascomycota</taxon>
        <taxon>Pezizomycotina</taxon>
        <taxon>Sordariomycetes</taxon>
        <taxon>Sordariomycetidae</taxon>
        <taxon>Diaporthales</taxon>
        <taxon>Cytosporaceae</taxon>
        <taxon>Cytospora</taxon>
    </lineage>
</organism>
<dbReference type="Proteomes" id="UP000283895">
    <property type="component" value="Unassembled WGS sequence"/>
</dbReference>
<feature type="transmembrane region" description="Helical" evidence="5">
    <location>
        <begin position="152"/>
        <end position="177"/>
    </location>
</feature>
<gene>
    <name evidence="6" type="ORF">VMCG_03904</name>
</gene>
<feature type="transmembrane region" description="Helical" evidence="5">
    <location>
        <begin position="189"/>
        <end position="208"/>
    </location>
</feature>
<dbReference type="GO" id="GO:0022857">
    <property type="term" value="F:transmembrane transporter activity"/>
    <property type="evidence" value="ECO:0007669"/>
    <property type="project" value="InterPro"/>
</dbReference>
<evidence type="ECO:0000313" key="7">
    <source>
        <dbReference type="Proteomes" id="UP000283895"/>
    </source>
</evidence>
<dbReference type="SUPFAM" id="SSF103473">
    <property type="entry name" value="MFS general substrate transporter"/>
    <property type="match status" value="1"/>
</dbReference>
<protein>
    <recommendedName>
        <fullName evidence="8">Major facilitator superfamily (MFS) profile domain-containing protein</fullName>
    </recommendedName>
</protein>
<feature type="transmembrane region" description="Helical" evidence="5">
    <location>
        <begin position="98"/>
        <end position="115"/>
    </location>
</feature>
<feature type="transmembrane region" description="Helical" evidence="5">
    <location>
        <begin position="486"/>
        <end position="507"/>
    </location>
</feature>
<comment type="subcellular location">
    <subcellularLocation>
        <location evidence="1">Membrane</location>
        <topology evidence="1">Multi-pass membrane protein</topology>
    </subcellularLocation>
</comment>
<keyword evidence="3 5" id="KW-1133">Transmembrane helix</keyword>
<keyword evidence="4 5" id="KW-0472">Membrane</keyword>
<dbReference type="PANTHER" id="PTHR23507">
    <property type="entry name" value="ZGC:174356"/>
    <property type="match status" value="1"/>
</dbReference>
<comment type="caution">
    <text evidence="6">The sequence shown here is derived from an EMBL/GenBank/DDBJ whole genome shotgun (WGS) entry which is preliminary data.</text>
</comment>
<proteinExistence type="predicted"/>
<feature type="transmembrane region" description="Helical" evidence="5">
    <location>
        <begin position="214"/>
        <end position="237"/>
    </location>
</feature>
<dbReference type="PANTHER" id="PTHR23507:SF8">
    <property type="entry name" value="MFS GENERAL SUBSTRATE TRANSPORTER"/>
    <property type="match status" value="1"/>
</dbReference>
<evidence type="ECO:0008006" key="8">
    <source>
        <dbReference type="Google" id="ProtNLM"/>
    </source>
</evidence>
<accession>A0A423WUZ4</accession>
<dbReference type="Pfam" id="PF07690">
    <property type="entry name" value="MFS_1"/>
    <property type="match status" value="1"/>
</dbReference>
<name>A0A423WUZ4_9PEZI</name>
<keyword evidence="2 5" id="KW-0812">Transmembrane</keyword>
<evidence type="ECO:0000256" key="4">
    <source>
        <dbReference type="ARBA" id="ARBA00023136"/>
    </source>
</evidence>
<dbReference type="OrthoDB" id="10029326at2759"/>
<feature type="transmembrane region" description="Helical" evidence="5">
    <location>
        <begin position="122"/>
        <end position="146"/>
    </location>
</feature>
<sequence>MSRDSRFQDFEAISASSSSRKPAKSVIAALLGVLLLVNLAGSLYQLPLNRVVERRLCREFYEQHDPSKIGPDGGVVEELCKVDTVQQDLGRIQGALDTIWIVGDFVMTIPLGFVAERYGRRAVLWLNLAPRIFMLIWAVLVGYFNHLLPTKAILAGPILSFLGGDCVFNSITYSLAASTTDDYVLRASYFGYMSSISYVVNLLGPALASTSMTLLLWLPFYIGTVLLLIAIPVIYMLPDHGASSIRQDEQAEPLLSSPLLKAQDSEHSALQSVANRFRTLKTVLASHPRNFSLLLICFLLASLASSDTKLLVQYISKRYHWTFASAGYLLSGKAVVNFTLLTVIVPRVLASAAHDDSRVGDELAGLSDRINMRFANLCFAASVVGALAIAFSVTIWLLVPALLVYALGSALPIFTLSLLKSPSVSVTTPGSPNDVDGRMPQSMGDAETHVFSVVMLVKTLGSLLGAPLMAVLWVQGIGLGGIALGLPYFVSGGCYIVAIIVFSRIVIG</sequence>
<dbReference type="AlphaFoldDB" id="A0A423WUZ4"/>
<feature type="transmembrane region" description="Helical" evidence="5">
    <location>
        <begin position="374"/>
        <end position="396"/>
    </location>
</feature>
<dbReference type="Gene3D" id="1.20.1250.20">
    <property type="entry name" value="MFS general substrate transporter like domains"/>
    <property type="match status" value="1"/>
</dbReference>
<keyword evidence="7" id="KW-1185">Reference proteome</keyword>
<evidence type="ECO:0000256" key="1">
    <source>
        <dbReference type="ARBA" id="ARBA00004141"/>
    </source>
</evidence>
<dbReference type="EMBL" id="LKEA01000008">
    <property type="protein sequence ID" value="ROW07397.1"/>
    <property type="molecule type" value="Genomic_DNA"/>
</dbReference>
<feature type="transmembrane region" description="Helical" evidence="5">
    <location>
        <begin position="291"/>
        <end position="315"/>
    </location>
</feature>
<evidence type="ECO:0000256" key="5">
    <source>
        <dbReference type="SAM" id="Phobius"/>
    </source>
</evidence>
<dbReference type="InterPro" id="IPR011701">
    <property type="entry name" value="MFS"/>
</dbReference>
<feature type="transmembrane region" description="Helical" evidence="5">
    <location>
        <begin position="26"/>
        <end position="46"/>
    </location>
</feature>
<feature type="transmembrane region" description="Helical" evidence="5">
    <location>
        <begin position="448"/>
        <end position="474"/>
    </location>
</feature>